<dbReference type="PANTHER" id="PTHR31027:SF2">
    <property type="entry name" value="LEBERCILIN DOMAIN-CONTAINING PROTEIN"/>
    <property type="match status" value="1"/>
</dbReference>
<dbReference type="EMBL" id="FJOG01000041">
    <property type="protein sequence ID" value="CZR66999.1"/>
    <property type="molecule type" value="Genomic_DNA"/>
</dbReference>
<dbReference type="STRING" id="576137.A0A1L7XPP1"/>
<dbReference type="PANTHER" id="PTHR31027">
    <property type="entry name" value="NUCLEAR SEGREGATION PROTEIN BFR1"/>
    <property type="match status" value="1"/>
</dbReference>
<feature type="region of interest" description="Disordered" evidence="1">
    <location>
        <begin position="364"/>
        <end position="387"/>
    </location>
</feature>
<evidence type="ECO:0000313" key="2">
    <source>
        <dbReference type="EMBL" id="CZR66999.1"/>
    </source>
</evidence>
<feature type="compositionally biased region" description="Polar residues" evidence="1">
    <location>
        <begin position="462"/>
        <end position="471"/>
    </location>
</feature>
<feature type="region of interest" description="Disordered" evidence="1">
    <location>
        <begin position="269"/>
        <end position="296"/>
    </location>
</feature>
<proteinExistence type="predicted"/>
<evidence type="ECO:0000313" key="3">
    <source>
        <dbReference type="Proteomes" id="UP000184330"/>
    </source>
</evidence>
<dbReference type="AlphaFoldDB" id="A0A1L7XPP1"/>
<dbReference type="GO" id="GO:0003729">
    <property type="term" value="F:mRNA binding"/>
    <property type="evidence" value="ECO:0007669"/>
    <property type="project" value="TreeGrafter"/>
</dbReference>
<feature type="compositionally biased region" description="Basic and acidic residues" evidence="1">
    <location>
        <begin position="17"/>
        <end position="51"/>
    </location>
</feature>
<feature type="compositionally biased region" description="Basic and acidic residues" evidence="1">
    <location>
        <begin position="269"/>
        <end position="295"/>
    </location>
</feature>
<name>A0A1L7XPP1_9HELO</name>
<dbReference type="GO" id="GO:0005783">
    <property type="term" value="C:endoplasmic reticulum"/>
    <property type="evidence" value="ECO:0007669"/>
    <property type="project" value="TreeGrafter"/>
</dbReference>
<feature type="compositionally biased region" description="Basic and acidic residues" evidence="1">
    <location>
        <begin position="177"/>
        <end position="186"/>
    </location>
</feature>
<protein>
    <submittedName>
        <fullName evidence="2">Related to brefeldin A resistance protein BFR1 (Maintenance of normal ploidy)</fullName>
    </submittedName>
</protein>
<feature type="region of interest" description="Disordered" evidence="1">
    <location>
        <begin position="452"/>
        <end position="488"/>
    </location>
</feature>
<organism evidence="2 3">
    <name type="scientific">Phialocephala subalpina</name>
    <dbReference type="NCBI Taxonomy" id="576137"/>
    <lineage>
        <taxon>Eukaryota</taxon>
        <taxon>Fungi</taxon>
        <taxon>Dikarya</taxon>
        <taxon>Ascomycota</taxon>
        <taxon>Pezizomycotina</taxon>
        <taxon>Leotiomycetes</taxon>
        <taxon>Helotiales</taxon>
        <taxon>Mollisiaceae</taxon>
        <taxon>Phialocephala</taxon>
        <taxon>Phialocephala fortinii species complex</taxon>
    </lineage>
</organism>
<dbReference type="GO" id="GO:0008298">
    <property type="term" value="P:intracellular mRNA localization"/>
    <property type="evidence" value="ECO:0007669"/>
    <property type="project" value="TreeGrafter"/>
</dbReference>
<dbReference type="OrthoDB" id="2195113at2759"/>
<sequence length="516" mass="57246">MADVATPSGAAMFDGGAADKKRVVESKPEKPDEATYKESLAKAEKEHQASMKRLTDIKAKLDLAKPQNKDSPSAKRRAELLAQLKEIREKQGAGKAGRNKIFDEIKSEDQKVKDLIAAQKVARSRVNFKNVADLDKEIDRLQKSVDSGNMKIVDEKKALAEISNLRKQRKGFAGFEDQQKQIDDRKKKLQTLRDSLEDPESKALSEKYNKIQGELDTIKAEQDDAFKSINSLRDERTKLQNDQQEKYAAIKKIKDDYYQQSRAVQKYEYESRQRARERKKAENEKYHQEKKKERAQQMLAEASDKAYLDEIRRAESLLRFLDPSYTSEKAPLQAASQFTATAQRTVDDSALKGMKVVKKGDEEDYFAGTGGKKGKKSKNAKKAESAAPAKYNLPPSVIDDCTAIKVEPPMTAAAVPATLAAVKEKLDFWKKDQEAQTQKNIAAAKKEVEKLEAEEAAAANGSPATPTTEASHANGETKATASVDEGGSVKNEIDLIKSAVSDVTADLKGASIEDKE</sequence>
<evidence type="ECO:0000256" key="1">
    <source>
        <dbReference type="SAM" id="MobiDB-lite"/>
    </source>
</evidence>
<feature type="region of interest" description="Disordered" evidence="1">
    <location>
        <begin position="172"/>
        <end position="202"/>
    </location>
</feature>
<gene>
    <name evidence="2" type="ORF">PAC_16898</name>
</gene>
<dbReference type="GO" id="GO:1990904">
    <property type="term" value="C:ribonucleoprotein complex"/>
    <property type="evidence" value="ECO:0007669"/>
    <property type="project" value="TreeGrafter"/>
</dbReference>
<accession>A0A1L7XPP1</accession>
<feature type="region of interest" description="Disordered" evidence="1">
    <location>
        <begin position="1"/>
        <end position="51"/>
    </location>
</feature>
<dbReference type="Proteomes" id="UP000184330">
    <property type="component" value="Unassembled WGS sequence"/>
</dbReference>
<keyword evidence="3" id="KW-1185">Reference proteome</keyword>
<reference evidence="2 3" key="1">
    <citation type="submission" date="2016-03" db="EMBL/GenBank/DDBJ databases">
        <authorList>
            <person name="Ploux O."/>
        </authorList>
    </citation>
    <scope>NUCLEOTIDE SEQUENCE [LARGE SCALE GENOMIC DNA]</scope>
    <source>
        <strain evidence="2 3">UAMH 11012</strain>
    </source>
</reference>
<dbReference type="InterPro" id="IPR039604">
    <property type="entry name" value="Bfr1"/>
</dbReference>
<dbReference type="GO" id="GO:0042175">
    <property type="term" value="C:nuclear outer membrane-endoplasmic reticulum membrane network"/>
    <property type="evidence" value="ECO:0007669"/>
    <property type="project" value="TreeGrafter"/>
</dbReference>